<keyword evidence="2" id="KW-0472">Membrane</keyword>
<evidence type="ECO:0000313" key="4">
    <source>
        <dbReference type="Proteomes" id="UP000624703"/>
    </source>
</evidence>
<evidence type="ECO:0000256" key="1">
    <source>
        <dbReference type="SAM" id="MobiDB-lite"/>
    </source>
</evidence>
<dbReference type="EMBL" id="JAENIM010000009">
    <property type="protein sequence ID" value="MBK1789784.1"/>
    <property type="molecule type" value="Genomic_DNA"/>
</dbReference>
<feature type="compositionally biased region" description="Gly residues" evidence="1">
    <location>
        <begin position="349"/>
        <end position="358"/>
    </location>
</feature>
<gene>
    <name evidence="3" type="ORF">JIN82_01310</name>
</gene>
<evidence type="ECO:0000256" key="2">
    <source>
        <dbReference type="SAM" id="Phobius"/>
    </source>
</evidence>
<comment type="caution">
    <text evidence="3">The sequence shown here is derived from an EMBL/GenBank/DDBJ whole genome shotgun (WGS) entry which is preliminary data.</text>
</comment>
<feature type="region of interest" description="Disordered" evidence="1">
    <location>
        <begin position="301"/>
        <end position="446"/>
    </location>
</feature>
<protein>
    <submittedName>
        <fullName evidence="3">Uncharacterized protein</fullName>
    </submittedName>
</protein>
<feature type="compositionally biased region" description="Low complexity" evidence="1">
    <location>
        <begin position="245"/>
        <end position="265"/>
    </location>
</feature>
<sequence length="446" mass="49735">MNDRESAWNQLAGRLQRKINLAWWWQSLAAPWLISAITFSIIILFVRQSNPALIISPTIAIGLVLGLFIIHSLAAYLIAKKRFISRQECLVKLESNLELDNALTSAQMGLRDWPILPSAVPQLLRWNKLRILIPSAVAIITTCASFALPVSAKETNESDINEPRLWSQIETQLEEIKATQVAEDPYFTNIEEQLEKLRQQPKSDWFNHSSLEASDHLKQQMLSDANELKKSLSSGANQLQRMAEAKNQPAQQKAAADAMQQALQQMRKGKMQANQDLLKQLQGENQNGLQQLSKEQLEKLKEQWQQAAQDMQGALPGDDGDWKDQQWEAADGDQECDGCGKKGCDGESCEGGRGGVNRGPGTNKKLLGKEHQADEQGNRSPLKSDLSARSLPGDLLETSEIDHDKSAKPFSPSSSQQSQNSGEGGDRVWRDSLMPDEQKALKNFFE</sequence>
<feature type="region of interest" description="Disordered" evidence="1">
    <location>
        <begin position="238"/>
        <end position="271"/>
    </location>
</feature>
<keyword evidence="2" id="KW-1133">Transmembrane helix</keyword>
<dbReference type="AlphaFoldDB" id="A0A8J7MCC2"/>
<dbReference type="Proteomes" id="UP000624703">
    <property type="component" value="Unassembled WGS sequence"/>
</dbReference>
<feature type="transmembrane region" description="Helical" evidence="2">
    <location>
        <begin position="52"/>
        <end position="78"/>
    </location>
</feature>
<evidence type="ECO:0000313" key="3">
    <source>
        <dbReference type="EMBL" id="MBK1789784.1"/>
    </source>
</evidence>
<keyword evidence="4" id="KW-1185">Reference proteome</keyword>
<name>A0A8J7MCC2_9BACT</name>
<feature type="compositionally biased region" description="Low complexity" evidence="1">
    <location>
        <begin position="411"/>
        <end position="421"/>
    </location>
</feature>
<proteinExistence type="predicted"/>
<feature type="compositionally biased region" description="Basic and acidic residues" evidence="1">
    <location>
        <begin position="367"/>
        <end position="377"/>
    </location>
</feature>
<organism evidence="3 4">
    <name type="scientific">Persicirhabdus sediminis</name>
    <dbReference type="NCBI Taxonomy" id="454144"/>
    <lineage>
        <taxon>Bacteria</taxon>
        <taxon>Pseudomonadati</taxon>
        <taxon>Verrucomicrobiota</taxon>
        <taxon>Verrucomicrobiia</taxon>
        <taxon>Verrucomicrobiales</taxon>
        <taxon>Verrucomicrobiaceae</taxon>
        <taxon>Persicirhabdus</taxon>
    </lineage>
</organism>
<feature type="compositionally biased region" description="Basic and acidic residues" evidence="1">
    <location>
        <begin position="436"/>
        <end position="446"/>
    </location>
</feature>
<dbReference type="RefSeq" id="WP_200309826.1">
    <property type="nucleotide sequence ID" value="NZ_JAENIM010000009.1"/>
</dbReference>
<reference evidence="3" key="1">
    <citation type="submission" date="2021-01" db="EMBL/GenBank/DDBJ databases">
        <title>Modified the classification status of verrucomicrobia.</title>
        <authorList>
            <person name="Feng X."/>
        </authorList>
    </citation>
    <scope>NUCLEOTIDE SEQUENCE</scope>
    <source>
        <strain evidence="3">_KCTC 22039</strain>
    </source>
</reference>
<keyword evidence="2" id="KW-0812">Transmembrane</keyword>
<feature type="transmembrane region" description="Helical" evidence="2">
    <location>
        <begin position="21"/>
        <end position="46"/>
    </location>
</feature>
<feature type="transmembrane region" description="Helical" evidence="2">
    <location>
        <begin position="131"/>
        <end position="152"/>
    </location>
</feature>
<accession>A0A8J7MCC2</accession>